<dbReference type="InterPro" id="IPR000182">
    <property type="entry name" value="GNAT_dom"/>
</dbReference>
<sequence length="207" mass="22967">MADYPAELIHERTLFDGSQVTIRPIRREDTPMEQDFVRHLSRDSRYARFMVTLTELPASKLKYLTEIDYEHHLALVAVVRRDGCEVEVGVARYVVGPTADSCEFAVAVDDAWQGSGVAGVLMLALMDAARARGLKSMEGFVLASNHKMLKFAGQLGFEAHRVTDDPQTIHVWRALQPGQPMTKGETPQQARERAGGPRNGDIGPQHA</sequence>
<protein>
    <submittedName>
        <fullName evidence="3">GNAT family N-acetyltransferase</fullName>
    </submittedName>
</protein>
<evidence type="ECO:0000259" key="2">
    <source>
        <dbReference type="PROSITE" id="PS51186"/>
    </source>
</evidence>
<keyword evidence="4" id="KW-1185">Reference proteome</keyword>
<reference evidence="3 4" key="1">
    <citation type="submission" date="2019-12" db="EMBL/GenBank/DDBJ databases">
        <title>Comparative genomics gives insights into the taxonomy of the Azoarcus-Aromatoleum group and reveals separate origins of nif in the plant-associated Azoarcus and non-plant-associated Aromatoleum sub-groups.</title>
        <authorList>
            <person name="Lafos M."/>
            <person name="Maluk M."/>
            <person name="Batista M."/>
            <person name="Junghare M."/>
            <person name="Carmona M."/>
            <person name="Faoro H."/>
            <person name="Cruz L.M."/>
            <person name="Battistoni F."/>
            <person name="De Souza E."/>
            <person name="Pedrosa F."/>
            <person name="Chen W.-M."/>
            <person name="Poole P.S."/>
            <person name="Dixon R.A."/>
            <person name="James E.K."/>
        </authorList>
    </citation>
    <scope>NUCLEOTIDE SEQUENCE [LARGE SCALE GENOMIC DNA]</scope>
    <source>
        <strain evidence="3 4">PbN1</strain>
    </source>
</reference>
<comment type="caution">
    <text evidence="3">The sequence shown here is derived from an EMBL/GenBank/DDBJ whole genome shotgun (WGS) entry which is preliminary data.</text>
</comment>
<organism evidence="3 4">
    <name type="scientific">Aromatoleum bremense</name>
    <dbReference type="NCBI Taxonomy" id="76115"/>
    <lineage>
        <taxon>Bacteria</taxon>
        <taxon>Pseudomonadati</taxon>
        <taxon>Pseudomonadota</taxon>
        <taxon>Betaproteobacteria</taxon>
        <taxon>Rhodocyclales</taxon>
        <taxon>Rhodocyclaceae</taxon>
        <taxon>Aromatoleum</taxon>
    </lineage>
</organism>
<evidence type="ECO:0000256" key="1">
    <source>
        <dbReference type="SAM" id="MobiDB-lite"/>
    </source>
</evidence>
<dbReference type="PROSITE" id="PS51186">
    <property type="entry name" value="GNAT"/>
    <property type="match status" value="1"/>
</dbReference>
<accession>A0ABX1NTR7</accession>
<dbReference type="Proteomes" id="UP000633943">
    <property type="component" value="Unassembled WGS sequence"/>
</dbReference>
<gene>
    <name evidence="3" type="ORF">GPA24_07635</name>
</gene>
<dbReference type="InterPro" id="IPR016181">
    <property type="entry name" value="Acyl_CoA_acyltransferase"/>
</dbReference>
<feature type="region of interest" description="Disordered" evidence="1">
    <location>
        <begin position="176"/>
        <end position="207"/>
    </location>
</feature>
<dbReference type="SUPFAM" id="SSF55729">
    <property type="entry name" value="Acyl-CoA N-acyltransferases (Nat)"/>
    <property type="match status" value="1"/>
</dbReference>
<evidence type="ECO:0000313" key="3">
    <source>
        <dbReference type="EMBL" id="NMG15415.1"/>
    </source>
</evidence>
<dbReference type="RefSeq" id="WP_169202092.1">
    <property type="nucleotide sequence ID" value="NZ_CP059467.1"/>
</dbReference>
<feature type="domain" description="N-acetyltransferase" evidence="2">
    <location>
        <begin position="20"/>
        <end position="182"/>
    </location>
</feature>
<dbReference type="CDD" id="cd04301">
    <property type="entry name" value="NAT_SF"/>
    <property type="match status" value="1"/>
</dbReference>
<name>A0ABX1NTR7_9RHOO</name>
<evidence type="ECO:0000313" key="4">
    <source>
        <dbReference type="Proteomes" id="UP000633943"/>
    </source>
</evidence>
<dbReference type="EMBL" id="WTVP01000015">
    <property type="protein sequence ID" value="NMG15415.1"/>
    <property type="molecule type" value="Genomic_DNA"/>
</dbReference>
<proteinExistence type="predicted"/>
<dbReference type="Pfam" id="PF00583">
    <property type="entry name" value="Acetyltransf_1"/>
    <property type="match status" value="1"/>
</dbReference>
<dbReference type="Gene3D" id="3.40.630.30">
    <property type="match status" value="1"/>
</dbReference>